<proteinExistence type="predicted"/>
<dbReference type="EMBL" id="JYDU01000012">
    <property type="protein sequence ID" value="KRX99856.1"/>
    <property type="molecule type" value="Genomic_DNA"/>
</dbReference>
<name>A0A0V0YIH1_TRIPS</name>
<dbReference type="AlphaFoldDB" id="A0A0V0YIH1"/>
<keyword evidence="4" id="KW-1185">Reference proteome</keyword>
<dbReference type="Proteomes" id="UP000054995">
    <property type="component" value="Unassembled WGS sequence"/>
</dbReference>
<reference evidence="3 4" key="1">
    <citation type="submission" date="2015-01" db="EMBL/GenBank/DDBJ databases">
        <title>Evolution of Trichinella species and genotypes.</title>
        <authorList>
            <person name="Korhonen P.K."/>
            <person name="Edoardo P."/>
            <person name="Giuseppe L.R."/>
            <person name="Gasser R.B."/>
        </authorList>
    </citation>
    <scope>NUCLEOTIDE SEQUENCE [LARGE SCALE GENOMIC DNA]</scope>
    <source>
        <strain evidence="1">ISS141</strain>
        <strain evidence="2">ISS470</strain>
    </source>
</reference>
<comment type="caution">
    <text evidence="1">The sequence shown here is derived from an EMBL/GenBank/DDBJ whole genome shotgun (WGS) entry which is preliminary data.</text>
</comment>
<evidence type="ECO:0000313" key="1">
    <source>
        <dbReference type="EMBL" id="KRX99856.1"/>
    </source>
</evidence>
<organism evidence="1 3">
    <name type="scientific">Trichinella pseudospiralis</name>
    <name type="common">Parasitic roundworm</name>
    <dbReference type="NCBI Taxonomy" id="6337"/>
    <lineage>
        <taxon>Eukaryota</taxon>
        <taxon>Metazoa</taxon>
        <taxon>Ecdysozoa</taxon>
        <taxon>Nematoda</taxon>
        <taxon>Enoplea</taxon>
        <taxon>Dorylaimia</taxon>
        <taxon>Trichinellida</taxon>
        <taxon>Trichinellidae</taxon>
        <taxon>Trichinella</taxon>
    </lineage>
</organism>
<dbReference type="Proteomes" id="UP000054815">
    <property type="component" value="Unassembled WGS sequence"/>
</dbReference>
<evidence type="ECO:0000313" key="4">
    <source>
        <dbReference type="Proteomes" id="UP000054995"/>
    </source>
</evidence>
<gene>
    <name evidence="2" type="ORF">T4D_11076</name>
    <name evidence="1" type="ORF">T4E_7679</name>
</gene>
<accession>A0A0V0YIH1</accession>
<sequence>MPIYKYTIHSWIYKNERHPQTEDLNAIQLHRGRHPLKTFLIKFYPWALSVRILRADADFTSWGGNRSRAFGRICTNG</sequence>
<protein>
    <submittedName>
        <fullName evidence="1">Uncharacterized protein</fullName>
    </submittedName>
</protein>
<evidence type="ECO:0000313" key="3">
    <source>
        <dbReference type="Proteomes" id="UP000054815"/>
    </source>
</evidence>
<dbReference type="EMBL" id="JYDT01000007">
    <property type="protein sequence ID" value="KRY92396.1"/>
    <property type="molecule type" value="Genomic_DNA"/>
</dbReference>
<evidence type="ECO:0000313" key="2">
    <source>
        <dbReference type="EMBL" id="KRY92396.1"/>
    </source>
</evidence>